<name>X1J086_9ZZZZ</name>
<protein>
    <submittedName>
        <fullName evidence="1">Uncharacterized protein</fullName>
    </submittedName>
</protein>
<reference evidence="1" key="1">
    <citation type="journal article" date="2014" name="Front. Microbiol.">
        <title>High frequency of phylogenetically diverse reductive dehalogenase-homologous genes in deep subseafloor sedimentary metagenomes.</title>
        <authorList>
            <person name="Kawai M."/>
            <person name="Futagami T."/>
            <person name="Toyoda A."/>
            <person name="Takaki Y."/>
            <person name="Nishi S."/>
            <person name="Hori S."/>
            <person name="Arai W."/>
            <person name="Tsubouchi T."/>
            <person name="Morono Y."/>
            <person name="Uchiyama I."/>
            <person name="Ito T."/>
            <person name="Fujiyama A."/>
            <person name="Inagaki F."/>
            <person name="Takami H."/>
        </authorList>
    </citation>
    <scope>NUCLEOTIDE SEQUENCE</scope>
    <source>
        <strain evidence="1">Expedition CK06-06</strain>
    </source>
</reference>
<organism evidence="1">
    <name type="scientific">marine sediment metagenome</name>
    <dbReference type="NCBI Taxonomy" id="412755"/>
    <lineage>
        <taxon>unclassified sequences</taxon>
        <taxon>metagenomes</taxon>
        <taxon>ecological metagenomes</taxon>
    </lineage>
</organism>
<gene>
    <name evidence="1" type="ORF">S03H2_60099</name>
</gene>
<proteinExistence type="predicted"/>
<evidence type="ECO:0000313" key="1">
    <source>
        <dbReference type="EMBL" id="GAH87382.1"/>
    </source>
</evidence>
<sequence length="37" mass="4190">EFKIIRKALTNLLDSSILSGEEHKTSNILSEFIESLI</sequence>
<feature type="non-terminal residue" evidence="1">
    <location>
        <position position="1"/>
    </location>
</feature>
<comment type="caution">
    <text evidence="1">The sequence shown here is derived from an EMBL/GenBank/DDBJ whole genome shotgun (WGS) entry which is preliminary data.</text>
</comment>
<accession>X1J086</accession>
<dbReference type="EMBL" id="BARU01038701">
    <property type="protein sequence ID" value="GAH87382.1"/>
    <property type="molecule type" value="Genomic_DNA"/>
</dbReference>
<dbReference type="AlphaFoldDB" id="X1J086"/>